<proteinExistence type="predicted"/>
<dbReference type="InterPro" id="IPR013653">
    <property type="entry name" value="GCN5-like_dom"/>
</dbReference>
<comment type="caution">
    <text evidence="2">The sequence shown here is derived from an EMBL/GenBank/DDBJ whole genome shotgun (WGS) entry which is preliminary data.</text>
</comment>
<dbReference type="PROSITE" id="PS51186">
    <property type="entry name" value="GNAT"/>
    <property type="match status" value="1"/>
</dbReference>
<dbReference type="Proteomes" id="UP000614200">
    <property type="component" value="Unassembled WGS sequence"/>
</dbReference>
<dbReference type="EMBL" id="JADKNH010000003">
    <property type="protein sequence ID" value="MBF4692531.1"/>
    <property type="molecule type" value="Genomic_DNA"/>
</dbReference>
<reference evidence="2 3" key="1">
    <citation type="submission" date="2020-11" db="EMBL/GenBank/DDBJ databases">
        <title>Fusibacter basophilias sp. nov.</title>
        <authorList>
            <person name="Qiu D."/>
        </authorList>
    </citation>
    <scope>NUCLEOTIDE SEQUENCE [LARGE SCALE GENOMIC DNA]</scope>
    <source>
        <strain evidence="2 3">Q10-2</strain>
    </source>
</reference>
<organism evidence="2 3">
    <name type="scientific">Fusibacter ferrireducens</name>
    <dbReference type="NCBI Taxonomy" id="2785058"/>
    <lineage>
        <taxon>Bacteria</taxon>
        <taxon>Bacillati</taxon>
        <taxon>Bacillota</taxon>
        <taxon>Clostridia</taxon>
        <taxon>Eubacteriales</taxon>
        <taxon>Eubacteriales Family XII. Incertae Sedis</taxon>
        <taxon>Fusibacter</taxon>
    </lineage>
</organism>
<evidence type="ECO:0000313" key="2">
    <source>
        <dbReference type="EMBL" id="MBF4692531.1"/>
    </source>
</evidence>
<sequence length="266" mass="29767">MIVKAQETDRKAILEYCMDEPSINLFIIGDIELYGFDSEFQEVWIQETSGVIQGIILRYHNNFILYSKAKMNFIEILELFKAYKVDLISGKASVLNSLYPLVSDQYNFKEMNFAELSTDALLVKATSNVTIAKAEDAPDIAMAYGHIHEFENLYPGGFEGRHKQILNRIVSNEGVHMFIKENGQIVSHGNTAAETSQSAMIGGVMTLPDQRRKGYAKTVVSAICQKVINDGKRACLFYNGEAAQKLFAALGFKDIDQWVVLGGKDE</sequence>
<evidence type="ECO:0000259" key="1">
    <source>
        <dbReference type="PROSITE" id="PS51186"/>
    </source>
</evidence>
<dbReference type="RefSeq" id="WP_194700776.1">
    <property type="nucleotide sequence ID" value="NZ_JADKNH010000003.1"/>
</dbReference>
<dbReference type="InterPro" id="IPR000182">
    <property type="entry name" value="GNAT_dom"/>
</dbReference>
<dbReference type="Pfam" id="PF08445">
    <property type="entry name" value="FR47"/>
    <property type="match status" value="1"/>
</dbReference>
<dbReference type="SUPFAM" id="SSF55729">
    <property type="entry name" value="Acyl-CoA N-acyltransferases (Nat)"/>
    <property type="match status" value="1"/>
</dbReference>
<keyword evidence="3" id="KW-1185">Reference proteome</keyword>
<evidence type="ECO:0000313" key="3">
    <source>
        <dbReference type="Proteomes" id="UP000614200"/>
    </source>
</evidence>
<accession>A0ABR9ZPZ9</accession>
<protein>
    <submittedName>
        <fullName evidence="2">GNAT family N-acetyltransferase</fullName>
    </submittedName>
</protein>
<gene>
    <name evidence="2" type="ORF">ISU02_05350</name>
</gene>
<dbReference type="InterPro" id="IPR016181">
    <property type="entry name" value="Acyl_CoA_acyltransferase"/>
</dbReference>
<dbReference type="Gene3D" id="3.40.630.30">
    <property type="match status" value="1"/>
</dbReference>
<name>A0ABR9ZPZ9_9FIRM</name>
<feature type="domain" description="N-acetyltransferase" evidence="1">
    <location>
        <begin position="129"/>
        <end position="266"/>
    </location>
</feature>